<evidence type="ECO:0000313" key="4">
    <source>
        <dbReference type="Proteomes" id="UP001357437"/>
    </source>
</evidence>
<keyword evidence="4" id="KW-1185">Reference proteome</keyword>
<gene>
    <name evidence="1" type="ORF">OEZ79_08115</name>
    <name evidence="2" type="ORF">VOF76_03695</name>
</gene>
<reference evidence="2 4" key="2">
    <citation type="submission" date="2024-01" db="EMBL/GenBank/DDBJ databases">
        <title>Comparative Genomics of Leclercia adecarboxylata Strains Isolated from Several Sources.</title>
        <authorList>
            <person name="Yescas-Zazueta V."/>
            <person name="Balbuena-Alonso M.G."/>
            <person name="Valencia D."/>
            <person name="Mendez-Pfeiffer P.A."/>
            <person name="Ballesteros-Monrreal M.G."/>
            <person name="Rocha-Gracia R.D.C."/>
            <person name="Barrios-Villa E."/>
        </authorList>
    </citation>
    <scope>NUCLEOTIDE SEQUENCE [LARGE SCALE GENOMIC DNA]</scope>
    <source>
        <strain evidence="2 4">33MEM</strain>
    </source>
</reference>
<evidence type="ECO:0000313" key="3">
    <source>
        <dbReference type="Proteomes" id="UP001149314"/>
    </source>
</evidence>
<reference evidence="1" key="1">
    <citation type="journal article" date="2023" name="Genes Genomics">
        <title>Genomic insights of Leclercia adecarboxylata strains linked to an outbreak in public hospitals in Mexico.</title>
        <authorList>
            <person name="Barrios-Villa E."/>
            <person name="Pacheco-Flores B."/>
            <person name="Lozano-Zarain P."/>
            <person name="Del Campo-Ortega R."/>
            <person name="de Jesus Ascencio-Montiel I."/>
            <person name="Gonzalez-Leon M."/>
            <person name="Camorlinga-Ponce M."/>
            <person name="Gaytan Cervantes F.J."/>
            <person name="Gonzalez Torres C."/>
            <person name="Aguilar E."/>
            <person name="Gonzalez Ibarra J."/>
            <person name="Torres Lopez F.J."/>
            <person name="Rosas-Vargas H."/>
            <person name="Gonzalez-Bonilla C.R."/>
            <person name="Del Carmen Rocha-Gracia R."/>
        </authorList>
    </citation>
    <scope>NUCLEOTIDE SEQUENCE</scope>
    <source>
        <strain evidence="1">Lac40</strain>
    </source>
</reference>
<dbReference type="Proteomes" id="UP001149314">
    <property type="component" value="Unassembled WGS sequence"/>
</dbReference>
<dbReference type="EMBL" id="JAYMCU010000004">
    <property type="protein sequence ID" value="MEC3935267.1"/>
    <property type="molecule type" value="Genomic_DNA"/>
</dbReference>
<name>A0A9X4BCN0_9ENTR</name>
<evidence type="ECO:0000313" key="1">
    <source>
        <dbReference type="EMBL" id="MDC6638199.1"/>
    </source>
</evidence>
<organism evidence="1 3">
    <name type="scientific">Leclercia adecarboxylata</name>
    <dbReference type="NCBI Taxonomy" id="83655"/>
    <lineage>
        <taxon>Bacteria</taxon>
        <taxon>Pseudomonadati</taxon>
        <taxon>Pseudomonadota</taxon>
        <taxon>Gammaproteobacteria</taxon>
        <taxon>Enterobacterales</taxon>
        <taxon>Enterobacteriaceae</taxon>
        <taxon>Leclercia</taxon>
    </lineage>
</organism>
<accession>A0A9X4BCN0</accession>
<sequence length="73" mass="8099">MEDEYSLQVIAQDINEKHPLREKSMIAGVATMSKPLPLIMSLPANYLSIRIHLICGFNIEAASASSFQTAKHK</sequence>
<proteinExistence type="predicted"/>
<protein>
    <submittedName>
        <fullName evidence="1">Uncharacterized protein</fullName>
    </submittedName>
</protein>
<dbReference type="EMBL" id="JAOURS010000006">
    <property type="protein sequence ID" value="MDC6638199.1"/>
    <property type="molecule type" value="Genomic_DNA"/>
</dbReference>
<dbReference type="RefSeq" id="WP_150870814.1">
    <property type="nucleotide sequence ID" value="NZ_CBCYJT010000004.1"/>
</dbReference>
<comment type="caution">
    <text evidence="1">The sequence shown here is derived from an EMBL/GenBank/DDBJ whole genome shotgun (WGS) entry which is preliminary data.</text>
</comment>
<dbReference type="Proteomes" id="UP001357437">
    <property type="component" value="Unassembled WGS sequence"/>
</dbReference>
<dbReference type="AlphaFoldDB" id="A0A9X4BCN0"/>
<evidence type="ECO:0000313" key="2">
    <source>
        <dbReference type="EMBL" id="MEC3935267.1"/>
    </source>
</evidence>